<keyword evidence="3" id="KW-1185">Reference proteome</keyword>
<evidence type="ECO:0000313" key="3">
    <source>
        <dbReference type="Proteomes" id="UP001143509"/>
    </source>
</evidence>
<sequence length="95" mass="10168">MIMMTIFEGRGGGRRLAYEAAIHATLRAGHQVIAFEPGARGAARLELDGFGGIRRVLLTPPARPRDPARIRDQAASGGSNDRDGRTPRTRSASSV</sequence>
<proteinExistence type="predicted"/>
<accession>A0ABQ5TA01</accession>
<evidence type="ECO:0000313" key="2">
    <source>
        <dbReference type="EMBL" id="GLK49639.1"/>
    </source>
</evidence>
<protein>
    <recommendedName>
        <fullName evidence="4">Glycosyltransferase family 1 protein</fullName>
    </recommendedName>
</protein>
<feature type="region of interest" description="Disordered" evidence="1">
    <location>
        <begin position="57"/>
        <end position="95"/>
    </location>
</feature>
<evidence type="ECO:0000256" key="1">
    <source>
        <dbReference type="SAM" id="MobiDB-lite"/>
    </source>
</evidence>
<reference evidence="2" key="2">
    <citation type="submission" date="2023-01" db="EMBL/GenBank/DDBJ databases">
        <authorList>
            <person name="Sun Q."/>
            <person name="Evtushenko L."/>
        </authorList>
    </citation>
    <scope>NUCLEOTIDE SEQUENCE</scope>
    <source>
        <strain evidence="2">VKM B-1499</strain>
    </source>
</reference>
<organism evidence="2 3">
    <name type="scientific">Brevundimonas intermedia</name>
    <dbReference type="NCBI Taxonomy" id="74315"/>
    <lineage>
        <taxon>Bacteria</taxon>
        <taxon>Pseudomonadati</taxon>
        <taxon>Pseudomonadota</taxon>
        <taxon>Alphaproteobacteria</taxon>
        <taxon>Caulobacterales</taxon>
        <taxon>Caulobacteraceae</taxon>
        <taxon>Brevundimonas</taxon>
    </lineage>
</organism>
<feature type="compositionally biased region" description="Basic and acidic residues" evidence="1">
    <location>
        <begin position="63"/>
        <end position="72"/>
    </location>
</feature>
<dbReference type="Proteomes" id="UP001143509">
    <property type="component" value="Unassembled WGS sequence"/>
</dbReference>
<evidence type="ECO:0008006" key="4">
    <source>
        <dbReference type="Google" id="ProtNLM"/>
    </source>
</evidence>
<gene>
    <name evidence="2" type="ORF">GCM10017620_26120</name>
</gene>
<comment type="caution">
    <text evidence="2">The sequence shown here is derived from an EMBL/GenBank/DDBJ whole genome shotgun (WGS) entry which is preliminary data.</text>
</comment>
<dbReference type="EMBL" id="BSFD01000010">
    <property type="protein sequence ID" value="GLK49639.1"/>
    <property type="molecule type" value="Genomic_DNA"/>
</dbReference>
<name>A0ABQ5TA01_9CAUL</name>
<reference evidence="2" key="1">
    <citation type="journal article" date="2014" name="Int. J. Syst. Evol. Microbiol.">
        <title>Complete genome of a new Firmicutes species belonging to the dominant human colonic microbiota ('Ruminococcus bicirculans') reveals two chromosomes and a selective capacity to utilize plant glucans.</title>
        <authorList>
            <consortium name="NISC Comparative Sequencing Program"/>
            <person name="Wegmann U."/>
            <person name="Louis P."/>
            <person name="Goesmann A."/>
            <person name="Henrissat B."/>
            <person name="Duncan S.H."/>
            <person name="Flint H.J."/>
        </authorList>
    </citation>
    <scope>NUCLEOTIDE SEQUENCE</scope>
    <source>
        <strain evidence="2">VKM B-1499</strain>
    </source>
</reference>